<organism evidence="22 23">
    <name type="scientific">Alkalibaculum sporogenes</name>
    <dbReference type="NCBI Taxonomy" id="2655001"/>
    <lineage>
        <taxon>Bacteria</taxon>
        <taxon>Bacillati</taxon>
        <taxon>Bacillota</taxon>
        <taxon>Clostridia</taxon>
        <taxon>Eubacteriales</taxon>
        <taxon>Eubacteriaceae</taxon>
        <taxon>Alkalibaculum</taxon>
    </lineage>
</organism>
<reference evidence="22 23" key="1">
    <citation type="submission" date="2019-10" db="EMBL/GenBank/DDBJ databases">
        <title>Alkalibaculum tamaniensis sp.nov., a new alkaliphilic acetogen, isolated on methoxylated aromatics from a mud volcano.</title>
        <authorList>
            <person name="Khomyakova M.A."/>
            <person name="Merkel A.Y."/>
            <person name="Bonch-Osmolovskaya E.A."/>
            <person name="Slobodkin A.I."/>
        </authorList>
    </citation>
    <scope>NUCLEOTIDE SEQUENCE [LARGE SCALE GENOMIC DNA]</scope>
    <source>
        <strain evidence="22 23">M08DMB</strain>
    </source>
</reference>
<proteinExistence type="inferred from homology"/>
<dbReference type="InterPro" id="IPR001697">
    <property type="entry name" value="Pyr_Knase"/>
</dbReference>
<evidence type="ECO:0000256" key="9">
    <source>
        <dbReference type="ARBA" id="ARBA00022723"/>
    </source>
</evidence>
<evidence type="ECO:0000256" key="2">
    <source>
        <dbReference type="ARBA" id="ARBA00001958"/>
    </source>
</evidence>
<evidence type="ECO:0000256" key="8">
    <source>
        <dbReference type="ARBA" id="ARBA00022679"/>
    </source>
</evidence>
<evidence type="ECO:0000256" key="6">
    <source>
        <dbReference type="ARBA" id="ARBA00012142"/>
    </source>
</evidence>
<dbReference type="InterPro" id="IPR008279">
    <property type="entry name" value="PEP-util_enz_mobile_dom"/>
</dbReference>
<dbReference type="Pfam" id="PF00224">
    <property type="entry name" value="PK"/>
    <property type="match status" value="1"/>
</dbReference>
<dbReference type="Gene3D" id="3.40.1380.20">
    <property type="entry name" value="Pyruvate kinase, C-terminal domain"/>
    <property type="match status" value="1"/>
</dbReference>
<feature type="domain" description="Pyruvate kinase barrel" evidence="19">
    <location>
        <begin position="1"/>
        <end position="323"/>
    </location>
</feature>
<dbReference type="AlphaFoldDB" id="A0A6A7KA90"/>
<evidence type="ECO:0000256" key="18">
    <source>
        <dbReference type="RuleBase" id="RU000504"/>
    </source>
</evidence>
<keyword evidence="12" id="KW-0067">ATP-binding</keyword>
<evidence type="ECO:0000256" key="14">
    <source>
        <dbReference type="ARBA" id="ARBA00022958"/>
    </source>
</evidence>
<name>A0A6A7KA90_9FIRM</name>
<dbReference type="NCBIfam" id="TIGR01064">
    <property type="entry name" value="pyruv_kin"/>
    <property type="match status" value="1"/>
</dbReference>
<evidence type="ECO:0000256" key="12">
    <source>
        <dbReference type="ARBA" id="ARBA00022840"/>
    </source>
</evidence>
<evidence type="ECO:0000256" key="7">
    <source>
        <dbReference type="ARBA" id="ARBA00018587"/>
    </source>
</evidence>
<dbReference type="EMBL" id="WHNX01000017">
    <property type="protein sequence ID" value="MPW26354.1"/>
    <property type="molecule type" value="Genomic_DNA"/>
</dbReference>
<protein>
    <recommendedName>
        <fullName evidence="7 17">Pyruvate kinase</fullName>
        <ecNumber evidence="6 17">2.7.1.40</ecNumber>
    </recommendedName>
</protein>
<evidence type="ECO:0000256" key="10">
    <source>
        <dbReference type="ARBA" id="ARBA00022741"/>
    </source>
</evidence>
<dbReference type="InterPro" id="IPR015795">
    <property type="entry name" value="Pyrv_Knase_C"/>
</dbReference>
<evidence type="ECO:0000256" key="11">
    <source>
        <dbReference type="ARBA" id="ARBA00022777"/>
    </source>
</evidence>
<keyword evidence="15 18" id="KW-0324">Glycolysis</keyword>
<keyword evidence="23" id="KW-1185">Reference proteome</keyword>
<comment type="cofactor">
    <cofactor evidence="2">
        <name>K(+)</name>
        <dbReference type="ChEBI" id="CHEBI:29103"/>
    </cofactor>
</comment>
<dbReference type="Pfam" id="PF00391">
    <property type="entry name" value="PEP-utilizers"/>
    <property type="match status" value="1"/>
</dbReference>
<dbReference type="GO" id="GO:0000287">
    <property type="term" value="F:magnesium ion binding"/>
    <property type="evidence" value="ECO:0007669"/>
    <property type="project" value="UniProtKB-UniRule"/>
</dbReference>
<evidence type="ECO:0000313" key="23">
    <source>
        <dbReference type="Proteomes" id="UP000440004"/>
    </source>
</evidence>
<gene>
    <name evidence="22" type="primary">pyk</name>
    <name evidence="22" type="ORF">GC105_11200</name>
</gene>
<dbReference type="Proteomes" id="UP000440004">
    <property type="component" value="Unassembled WGS sequence"/>
</dbReference>
<evidence type="ECO:0000256" key="16">
    <source>
        <dbReference type="ARBA" id="ARBA00023317"/>
    </source>
</evidence>
<evidence type="ECO:0000256" key="13">
    <source>
        <dbReference type="ARBA" id="ARBA00022842"/>
    </source>
</evidence>
<evidence type="ECO:0000259" key="21">
    <source>
        <dbReference type="Pfam" id="PF02887"/>
    </source>
</evidence>
<dbReference type="SUPFAM" id="SSF50800">
    <property type="entry name" value="PK beta-barrel domain-like"/>
    <property type="match status" value="1"/>
</dbReference>
<evidence type="ECO:0000313" key="22">
    <source>
        <dbReference type="EMBL" id="MPW26354.1"/>
    </source>
</evidence>
<dbReference type="GO" id="GO:0004743">
    <property type="term" value="F:pyruvate kinase activity"/>
    <property type="evidence" value="ECO:0007669"/>
    <property type="project" value="UniProtKB-UniRule"/>
</dbReference>
<dbReference type="Pfam" id="PF02887">
    <property type="entry name" value="PK_C"/>
    <property type="match status" value="1"/>
</dbReference>
<accession>A0A6A7KA90</accession>
<comment type="catalytic activity">
    <reaction evidence="18">
        <text>pyruvate + ATP = phosphoenolpyruvate + ADP + H(+)</text>
        <dbReference type="Rhea" id="RHEA:18157"/>
        <dbReference type="ChEBI" id="CHEBI:15361"/>
        <dbReference type="ChEBI" id="CHEBI:15378"/>
        <dbReference type="ChEBI" id="CHEBI:30616"/>
        <dbReference type="ChEBI" id="CHEBI:58702"/>
        <dbReference type="ChEBI" id="CHEBI:456216"/>
        <dbReference type="EC" id="2.7.1.40"/>
    </reaction>
</comment>
<comment type="cofactor">
    <cofactor evidence="1">
        <name>Mg(2+)</name>
        <dbReference type="ChEBI" id="CHEBI:18420"/>
    </cofactor>
</comment>
<keyword evidence="8 18" id="KW-0808">Transferase</keyword>
<dbReference type="FunFam" id="3.20.20.60:FF:000001">
    <property type="entry name" value="Pyruvate kinase"/>
    <property type="match status" value="1"/>
</dbReference>
<feature type="domain" description="Pyruvate kinase C-terminal" evidence="21">
    <location>
        <begin position="356"/>
        <end position="467"/>
    </location>
</feature>
<evidence type="ECO:0000256" key="4">
    <source>
        <dbReference type="ARBA" id="ARBA00006237"/>
    </source>
</evidence>
<dbReference type="Gene3D" id="3.20.20.60">
    <property type="entry name" value="Phosphoenolpyruvate-binding domains"/>
    <property type="match status" value="1"/>
</dbReference>
<dbReference type="UniPathway" id="UPA00109">
    <property type="reaction ID" value="UER00188"/>
</dbReference>
<keyword evidence="11 18" id="KW-0418">Kinase</keyword>
<dbReference type="InterPro" id="IPR036918">
    <property type="entry name" value="Pyrv_Knase_C_sf"/>
</dbReference>
<dbReference type="SUPFAM" id="SSF52009">
    <property type="entry name" value="Phosphohistidine domain"/>
    <property type="match status" value="1"/>
</dbReference>
<comment type="caution">
    <text evidence="22">The sequence shown here is derived from an EMBL/GenBank/DDBJ whole genome shotgun (WGS) entry which is preliminary data.</text>
</comment>
<dbReference type="NCBIfam" id="NF004491">
    <property type="entry name" value="PRK05826.1"/>
    <property type="match status" value="1"/>
</dbReference>
<keyword evidence="10" id="KW-0547">Nucleotide-binding</keyword>
<dbReference type="InterPro" id="IPR036637">
    <property type="entry name" value="Phosphohistidine_dom_sf"/>
</dbReference>
<dbReference type="InterPro" id="IPR018209">
    <property type="entry name" value="Pyrv_Knase_AS"/>
</dbReference>
<dbReference type="InterPro" id="IPR011037">
    <property type="entry name" value="Pyrv_Knase-like_insert_dom_sf"/>
</dbReference>
<dbReference type="NCBIfam" id="NF004978">
    <property type="entry name" value="PRK06354.1"/>
    <property type="match status" value="1"/>
</dbReference>
<dbReference type="Gene3D" id="3.50.30.10">
    <property type="entry name" value="Phosphohistidine domain"/>
    <property type="match status" value="1"/>
</dbReference>
<keyword evidence="9" id="KW-0479">Metal-binding</keyword>
<dbReference type="InterPro" id="IPR040442">
    <property type="entry name" value="Pyrv_kinase-like_dom_sf"/>
</dbReference>
<dbReference type="GO" id="GO:0005524">
    <property type="term" value="F:ATP binding"/>
    <property type="evidence" value="ECO:0007669"/>
    <property type="project" value="UniProtKB-KW"/>
</dbReference>
<evidence type="ECO:0000259" key="20">
    <source>
        <dbReference type="Pfam" id="PF00391"/>
    </source>
</evidence>
<evidence type="ECO:0000256" key="17">
    <source>
        <dbReference type="NCBIfam" id="TIGR01064"/>
    </source>
</evidence>
<dbReference type="EC" id="2.7.1.40" evidence="6 17"/>
<feature type="domain" description="PEP-utilising enzyme mobile" evidence="20">
    <location>
        <begin position="500"/>
        <end position="571"/>
    </location>
</feature>
<dbReference type="InterPro" id="IPR015806">
    <property type="entry name" value="Pyrv_Knase_insert_dom_sf"/>
</dbReference>
<comment type="similarity">
    <text evidence="5 18">Belongs to the pyruvate kinase family.</text>
</comment>
<dbReference type="GO" id="GO:0016301">
    <property type="term" value="F:kinase activity"/>
    <property type="evidence" value="ECO:0007669"/>
    <property type="project" value="UniProtKB-KW"/>
</dbReference>
<evidence type="ECO:0000259" key="19">
    <source>
        <dbReference type="Pfam" id="PF00224"/>
    </source>
</evidence>
<evidence type="ECO:0000256" key="1">
    <source>
        <dbReference type="ARBA" id="ARBA00001946"/>
    </source>
</evidence>
<comment type="similarity">
    <text evidence="4">In the C-terminal section; belongs to the PEP-utilizing enzyme family.</text>
</comment>
<keyword evidence="13 18" id="KW-0460">Magnesium</keyword>
<evidence type="ECO:0000256" key="5">
    <source>
        <dbReference type="ARBA" id="ARBA00008663"/>
    </source>
</evidence>
<keyword evidence="16 22" id="KW-0670">Pyruvate</keyword>
<dbReference type="SUPFAM" id="SSF51621">
    <property type="entry name" value="Phosphoenolpyruvate/pyruvate domain"/>
    <property type="match status" value="1"/>
</dbReference>
<keyword evidence="14" id="KW-0630">Potassium</keyword>
<evidence type="ECO:0000256" key="3">
    <source>
        <dbReference type="ARBA" id="ARBA00004997"/>
    </source>
</evidence>
<dbReference type="GO" id="GO:0006950">
    <property type="term" value="P:response to stress"/>
    <property type="evidence" value="ECO:0007669"/>
    <property type="project" value="UniProtKB-ARBA"/>
</dbReference>
<dbReference type="InterPro" id="IPR015793">
    <property type="entry name" value="Pyrv_Knase_brl"/>
</dbReference>
<evidence type="ECO:0000256" key="15">
    <source>
        <dbReference type="ARBA" id="ARBA00023152"/>
    </source>
</evidence>
<dbReference type="PRINTS" id="PR01050">
    <property type="entry name" value="PYRUVTKNASE"/>
</dbReference>
<dbReference type="SUPFAM" id="SSF52935">
    <property type="entry name" value="PK C-terminal domain-like"/>
    <property type="match status" value="1"/>
</dbReference>
<dbReference type="RefSeq" id="WP_152804782.1">
    <property type="nucleotide sequence ID" value="NZ_WHNX01000017.1"/>
</dbReference>
<dbReference type="PROSITE" id="PS00110">
    <property type="entry name" value="PYRUVATE_KINASE"/>
    <property type="match status" value="1"/>
</dbReference>
<dbReference type="FunFam" id="2.40.33.10:FF:000001">
    <property type="entry name" value="Pyruvate kinase"/>
    <property type="match status" value="1"/>
</dbReference>
<comment type="pathway">
    <text evidence="3 18">Carbohydrate degradation; glycolysis; pyruvate from D-glyceraldehyde 3-phosphate: step 5/5.</text>
</comment>
<dbReference type="GO" id="GO:0030955">
    <property type="term" value="F:potassium ion binding"/>
    <property type="evidence" value="ECO:0007669"/>
    <property type="project" value="UniProtKB-UniRule"/>
</dbReference>
<dbReference type="Gene3D" id="2.40.33.10">
    <property type="entry name" value="PK beta-barrel domain-like"/>
    <property type="match status" value="1"/>
</dbReference>
<dbReference type="InterPro" id="IPR015813">
    <property type="entry name" value="Pyrv/PenolPyrv_kinase-like_dom"/>
</dbReference>
<dbReference type="PANTHER" id="PTHR11817">
    <property type="entry name" value="PYRUVATE KINASE"/>
    <property type="match status" value="1"/>
</dbReference>
<sequence length="581" mass="63248">MKKTKVVCTLGPSSDSEELITKLIESGMNVARINFSHGIHSEHKKKIDLIKKVRKKLNVPIAIMLDTKGPEVRIKQFENGVINLEKNDQFILTTEEIIGNEKKVAITYDKLPQELKIGDAILADDGLLQFVVDDINGNDIICNVENGGELKNNKSLNFPDTAIKLPAITEKDIDDIVFGIKEDIDYIAASFIRKTDDVIEIRRILEENNGEHIQIISKIENREGVDNIDSIIDISDGIMVARGDLGVEISPEEVPLVQKEIIKKCNVLGKPVITATQMLDSMIRNPRPTRAEVTDVANAIFDGTDAIMLSGETAAGKYAIESVETMVRIAIKTETSSEYRRLMTHHFSGDTSVTNVISHATCSTAEQLKASAIITVTSSGYTARMASKFRPTSPIIALTDDERVVRLLSLVWGIQCVETDCFNDTDSMFKKSILTVVNQGLVNLGDLVVISAGLPLGVKGATNMIKVQTIGDVIIRGAGIGKQAATGVARIIDQNKNDKFEKGDIVVTYGVDRDNISYVKEASGVITEEAGLTSQGAIAALQFGIPIVVGAKECLKLIEDGTIVTIDPQRGLIYNGKATVM</sequence>